<reference evidence="16" key="1">
    <citation type="submission" date="2021-01" db="EMBL/GenBank/DDBJ databases">
        <authorList>
            <person name="Corre E."/>
            <person name="Pelletier E."/>
            <person name="Niang G."/>
            <person name="Scheremetjew M."/>
            <person name="Finn R."/>
            <person name="Kale V."/>
            <person name="Holt S."/>
            <person name="Cochrane G."/>
            <person name="Meng A."/>
            <person name="Brown T."/>
            <person name="Cohen L."/>
        </authorList>
    </citation>
    <scope>NUCLEOTIDE SEQUENCE</scope>
    <source>
        <strain evidence="16">RCC1871</strain>
    </source>
</reference>
<feature type="domain" description="GDPGP1-like C-terminal" evidence="14">
    <location>
        <begin position="297"/>
        <end position="442"/>
    </location>
</feature>
<comment type="catalytic activity">
    <reaction evidence="1">
        <text>GDP-alpha-D-glucose + phosphate = alpha-D-glucose 1-phosphate + GDP + H(+)</text>
        <dbReference type="Rhea" id="RHEA:30387"/>
        <dbReference type="ChEBI" id="CHEBI:15378"/>
        <dbReference type="ChEBI" id="CHEBI:43474"/>
        <dbReference type="ChEBI" id="CHEBI:58189"/>
        <dbReference type="ChEBI" id="CHEBI:58601"/>
        <dbReference type="ChEBI" id="CHEBI:62230"/>
        <dbReference type="EC" id="2.7.7.78"/>
    </reaction>
</comment>
<dbReference type="SUPFAM" id="SSF54197">
    <property type="entry name" value="HIT-like"/>
    <property type="match status" value="1"/>
</dbReference>
<evidence type="ECO:0000256" key="9">
    <source>
        <dbReference type="ARBA" id="ARBA00022679"/>
    </source>
</evidence>
<dbReference type="Proteomes" id="UP001472866">
    <property type="component" value="Chromosome 01"/>
</dbReference>
<evidence type="ECO:0000259" key="14">
    <source>
        <dbReference type="Pfam" id="PF26216"/>
    </source>
</evidence>
<keyword evidence="8" id="KW-0344">Guanine-nucleotide releasing factor</keyword>
<dbReference type="InterPro" id="IPR058866">
    <property type="entry name" value="GDPGP1_N"/>
</dbReference>
<dbReference type="GO" id="GO:0016787">
    <property type="term" value="F:hydrolase activity"/>
    <property type="evidence" value="ECO:0007669"/>
    <property type="project" value="UniProtKB-KW"/>
</dbReference>
<dbReference type="EMBL" id="CP151501">
    <property type="protein sequence ID" value="WZN59000.1"/>
    <property type="molecule type" value="Genomic_DNA"/>
</dbReference>
<evidence type="ECO:0000256" key="4">
    <source>
        <dbReference type="ARBA" id="ARBA00006451"/>
    </source>
</evidence>
<dbReference type="Pfam" id="PF26216">
    <property type="entry name" value="GDPGP1_C"/>
    <property type="match status" value="1"/>
</dbReference>
<evidence type="ECO:0000313" key="16">
    <source>
        <dbReference type="EMBL" id="CAE0193745.1"/>
    </source>
</evidence>
<comment type="subcellular location">
    <subcellularLocation>
        <location evidence="3">Cytoplasm</location>
    </subcellularLocation>
</comment>
<keyword evidence="18" id="KW-1185">Reference proteome</keyword>
<dbReference type="GO" id="GO:0005737">
    <property type="term" value="C:cytoplasm"/>
    <property type="evidence" value="ECO:0007669"/>
    <property type="project" value="UniProtKB-SubCell"/>
</dbReference>
<dbReference type="PANTHER" id="PTHR20884">
    <property type="entry name" value="GDP-D-GLUCOSE PHOSPHORYLASE 1"/>
    <property type="match status" value="1"/>
</dbReference>
<dbReference type="EC" id="2.7.7.78" evidence="5"/>
<organism evidence="16">
    <name type="scientific">Chloropicon roscoffensis</name>
    <dbReference type="NCBI Taxonomy" id="1461544"/>
    <lineage>
        <taxon>Eukaryota</taxon>
        <taxon>Viridiplantae</taxon>
        <taxon>Chlorophyta</taxon>
        <taxon>Chloropicophyceae</taxon>
        <taxon>Chloropicales</taxon>
        <taxon>Chloropicaceae</taxon>
        <taxon>Chloropicon</taxon>
    </lineage>
</organism>
<evidence type="ECO:0000256" key="13">
    <source>
        <dbReference type="SAM" id="MobiDB-lite"/>
    </source>
</evidence>
<evidence type="ECO:0000256" key="1">
    <source>
        <dbReference type="ARBA" id="ARBA00000063"/>
    </source>
</evidence>
<evidence type="ECO:0000256" key="6">
    <source>
        <dbReference type="ARBA" id="ARBA00018857"/>
    </source>
</evidence>
<evidence type="ECO:0000256" key="2">
    <source>
        <dbReference type="ARBA" id="ARBA00003049"/>
    </source>
</evidence>
<proteinExistence type="inferred from homology"/>
<evidence type="ECO:0000256" key="11">
    <source>
        <dbReference type="ARBA" id="ARBA00022741"/>
    </source>
</evidence>
<evidence type="ECO:0000256" key="10">
    <source>
        <dbReference type="ARBA" id="ARBA00022695"/>
    </source>
</evidence>
<comment type="function">
    <text evidence="2">Specific and highly efficient GDP-D-glucose phosphorylase regulating the levels of GDP-D-glucose in cells.</text>
</comment>
<evidence type="ECO:0000313" key="17">
    <source>
        <dbReference type="EMBL" id="WZN59000.1"/>
    </source>
</evidence>
<name>A0A7S3CE43_9CHLO</name>
<dbReference type="Pfam" id="PF26217">
    <property type="entry name" value="GDPGP1_N"/>
    <property type="match status" value="1"/>
</dbReference>
<keyword evidence="10" id="KW-0548">Nucleotidyltransferase</keyword>
<dbReference type="GO" id="GO:0000166">
    <property type="term" value="F:nucleotide binding"/>
    <property type="evidence" value="ECO:0007669"/>
    <property type="project" value="UniProtKB-KW"/>
</dbReference>
<keyword evidence="11" id="KW-0547">Nucleotide-binding</keyword>
<reference evidence="17 18" key="2">
    <citation type="submission" date="2024-03" db="EMBL/GenBank/DDBJ databases">
        <title>Complete genome sequence of the green alga Chloropicon roscoffensis RCC1871.</title>
        <authorList>
            <person name="Lemieux C."/>
            <person name="Pombert J.-F."/>
            <person name="Otis C."/>
            <person name="Turmel M."/>
        </authorList>
    </citation>
    <scope>NUCLEOTIDE SEQUENCE [LARGE SCALE GENOMIC DNA]</scope>
    <source>
        <strain evidence="17 18">RCC1871</strain>
    </source>
</reference>
<dbReference type="GO" id="GO:0080048">
    <property type="term" value="F:GDP-D-glucose phosphorylase activity"/>
    <property type="evidence" value="ECO:0007669"/>
    <property type="project" value="UniProtKB-EC"/>
</dbReference>
<keyword evidence="12" id="KW-0378">Hydrolase</keyword>
<dbReference type="AlphaFoldDB" id="A0A7S3CE43"/>
<dbReference type="EMBL" id="HBHZ01008871">
    <property type="protein sequence ID" value="CAE0193745.1"/>
    <property type="molecule type" value="Transcribed_RNA"/>
</dbReference>
<evidence type="ECO:0000313" key="18">
    <source>
        <dbReference type="Proteomes" id="UP001472866"/>
    </source>
</evidence>
<keyword evidence="7" id="KW-0963">Cytoplasm</keyword>
<evidence type="ECO:0000259" key="15">
    <source>
        <dbReference type="Pfam" id="PF26217"/>
    </source>
</evidence>
<dbReference type="InterPro" id="IPR026506">
    <property type="entry name" value="GDPGP"/>
</dbReference>
<evidence type="ECO:0000256" key="5">
    <source>
        <dbReference type="ARBA" id="ARBA00012507"/>
    </source>
</evidence>
<evidence type="ECO:0000256" key="3">
    <source>
        <dbReference type="ARBA" id="ARBA00004496"/>
    </source>
</evidence>
<evidence type="ECO:0000256" key="12">
    <source>
        <dbReference type="ARBA" id="ARBA00022801"/>
    </source>
</evidence>
<evidence type="ECO:0000256" key="7">
    <source>
        <dbReference type="ARBA" id="ARBA00022490"/>
    </source>
</evidence>
<protein>
    <recommendedName>
        <fullName evidence="6">GDP-D-glucose phosphorylase 1</fullName>
        <ecNumber evidence="5">2.7.7.78</ecNumber>
    </recommendedName>
</protein>
<feature type="region of interest" description="Disordered" evidence="13">
    <location>
        <begin position="28"/>
        <end position="50"/>
    </location>
</feature>
<feature type="compositionally biased region" description="Basic and acidic residues" evidence="13">
    <location>
        <begin position="38"/>
        <end position="49"/>
    </location>
</feature>
<sequence length="445" mass="50482">MTKRDVHVVPQLGGLVAPLAYVPDPGLATPRHAHKKNKVDSPCDEESLRDSSLPNMVVPVREQLMGKKVMSFGQLADLDVGLDAGWSSSSSDEELEDRTALPPLVAYKDIETGKRQSLVEKMLLSAWDEKNDRGLFKYDVSQCLSKKVPGRFEFVAQLNEGRAQKKRQTEFKMDDVCQAFDTKKFNFTKAKQDEVLFQFEMSVDDFTSCYEENKIVESNASFVYINISPIEYGHVLLVPKVLKCIPQQMSTECLLTALHMSVEVHNPCFKFGFNTLGAYASINHLHFQGYFLNAPFPVERVETEYLSVFSERGNKDLRVSKLVDYPVRAFVFELGSDLKELAREVSLACNKLELKNIPYNLLIVDCGARVFLFPQKFDENKRLNAIPEEILDTQVNPACFEIGGHMVMKRKEDYENLTEGMICKILSYASLTETEFKAVELDLFS</sequence>
<dbReference type="GO" id="GO:0005085">
    <property type="term" value="F:guanyl-nucleotide exchange factor activity"/>
    <property type="evidence" value="ECO:0007669"/>
    <property type="project" value="UniProtKB-KW"/>
</dbReference>
<dbReference type="InterPro" id="IPR036265">
    <property type="entry name" value="HIT-like_sf"/>
</dbReference>
<keyword evidence="9" id="KW-0808">Transferase</keyword>
<feature type="domain" description="GDPGP1-like N-terminal" evidence="15">
    <location>
        <begin position="120"/>
        <end position="290"/>
    </location>
</feature>
<gene>
    <name evidence="16" type="ORF">CROS1456_LOCUS6835</name>
    <name evidence="17" type="ORF">HKI87_01g05250</name>
</gene>
<evidence type="ECO:0000256" key="8">
    <source>
        <dbReference type="ARBA" id="ARBA00022658"/>
    </source>
</evidence>
<dbReference type="InterPro" id="IPR058865">
    <property type="entry name" value="GDPGP1_C"/>
</dbReference>
<dbReference type="GO" id="GO:0006006">
    <property type="term" value="P:glucose metabolic process"/>
    <property type="evidence" value="ECO:0007669"/>
    <property type="project" value="TreeGrafter"/>
</dbReference>
<comment type="similarity">
    <text evidence="4">Belongs to the GDPGP1 family.</text>
</comment>
<accession>A0A7S3CE43</accession>
<dbReference type="PANTHER" id="PTHR20884:SF8">
    <property type="entry name" value="GDP-D-GLUCOSE PHOSPHORYLASE 1"/>
    <property type="match status" value="1"/>
</dbReference>